<dbReference type="Proteomes" id="UP000294929">
    <property type="component" value="Unassembled WGS sequence"/>
</dbReference>
<dbReference type="EMBL" id="SDLO01000001">
    <property type="protein sequence ID" value="TDK93632.1"/>
    <property type="molecule type" value="Genomic_DNA"/>
</dbReference>
<feature type="domain" description="Carboxylesterase type B" evidence="5">
    <location>
        <begin position="50"/>
        <end position="540"/>
    </location>
</feature>
<accession>A0A4R5WPU0</accession>
<dbReference type="AlphaFoldDB" id="A0A4R5WPU0"/>
<evidence type="ECO:0000256" key="3">
    <source>
        <dbReference type="RuleBase" id="RU361235"/>
    </source>
</evidence>
<dbReference type="RefSeq" id="WP_061002795.1">
    <property type="nucleotide sequence ID" value="NZ_JAPMJT010000001.1"/>
</dbReference>
<dbReference type="EC" id="3.1.1.-" evidence="3"/>
<comment type="caution">
    <text evidence="6">The sequence shown here is derived from an EMBL/GenBank/DDBJ whole genome shotgun (WGS) entry which is preliminary data.</text>
</comment>
<gene>
    <name evidence="6" type="ORF">EUA03_00510</name>
</gene>
<dbReference type="InterPro" id="IPR019826">
    <property type="entry name" value="Carboxylesterase_B_AS"/>
</dbReference>
<evidence type="ECO:0000256" key="4">
    <source>
        <dbReference type="SAM" id="MobiDB-lite"/>
    </source>
</evidence>
<dbReference type="Pfam" id="PF00135">
    <property type="entry name" value="COesterase"/>
    <property type="match status" value="1"/>
</dbReference>
<proteinExistence type="inferred from homology"/>
<evidence type="ECO:0000256" key="2">
    <source>
        <dbReference type="ARBA" id="ARBA00022801"/>
    </source>
</evidence>
<dbReference type="PANTHER" id="PTHR11559">
    <property type="entry name" value="CARBOXYLESTERASE"/>
    <property type="match status" value="1"/>
</dbReference>
<feature type="region of interest" description="Disordered" evidence="4">
    <location>
        <begin position="89"/>
        <end position="114"/>
    </location>
</feature>
<reference evidence="6 7" key="1">
    <citation type="submission" date="2019-01" db="EMBL/GenBank/DDBJ databases">
        <title>High-quality-draft genome sequences of five non-tuberculosis mycobacteriaceae isolated from a nosocomial environment.</title>
        <authorList>
            <person name="Tiago I."/>
            <person name="Alarico S."/>
            <person name="Pereira S.G."/>
            <person name="Coelho C."/>
            <person name="Maranha A."/>
            <person name="Empadinhas N."/>
        </authorList>
    </citation>
    <scope>NUCLEOTIDE SEQUENCE [LARGE SCALE GENOMIC DNA]</scope>
    <source>
        <strain evidence="6 7">24AIII</strain>
    </source>
</reference>
<evidence type="ECO:0000313" key="7">
    <source>
        <dbReference type="Proteomes" id="UP000294929"/>
    </source>
</evidence>
<dbReference type="Gene3D" id="3.40.50.1820">
    <property type="entry name" value="alpha/beta hydrolase"/>
    <property type="match status" value="1"/>
</dbReference>
<evidence type="ECO:0000259" key="5">
    <source>
        <dbReference type="Pfam" id="PF00135"/>
    </source>
</evidence>
<organism evidence="6 7">
    <name type="scientific">Mycolicibacterium mucogenicum</name>
    <name type="common">Mycobacterium mucogenicum</name>
    <dbReference type="NCBI Taxonomy" id="56689"/>
    <lineage>
        <taxon>Bacteria</taxon>
        <taxon>Bacillati</taxon>
        <taxon>Actinomycetota</taxon>
        <taxon>Actinomycetes</taxon>
        <taxon>Mycobacteriales</taxon>
        <taxon>Mycobacteriaceae</taxon>
        <taxon>Mycolicibacterium</taxon>
    </lineage>
</organism>
<dbReference type="InterPro" id="IPR050309">
    <property type="entry name" value="Type-B_Carboxylest/Lipase"/>
</dbReference>
<keyword evidence="2 3" id="KW-0378">Hydrolase</keyword>
<protein>
    <recommendedName>
        <fullName evidence="3">Carboxylic ester hydrolase</fullName>
        <ecNumber evidence="3">3.1.1.-</ecNumber>
    </recommendedName>
</protein>
<feature type="region of interest" description="Disordered" evidence="4">
    <location>
        <begin position="498"/>
        <end position="519"/>
    </location>
</feature>
<name>A0A4R5WPU0_MYCMU</name>
<dbReference type="GO" id="GO:0016787">
    <property type="term" value="F:hydrolase activity"/>
    <property type="evidence" value="ECO:0007669"/>
    <property type="project" value="UniProtKB-KW"/>
</dbReference>
<dbReference type="InterPro" id="IPR029058">
    <property type="entry name" value="AB_hydrolase_fold"/>
</dbReference>
<dbReference type="InterPro" id="IPR019819">
    <property type="entry name" value="Carboxylesterase_B_CS"/>
</dbReference>
<dbReference type="SUPFAM" id="SSF53474">
    <property type="entry name" value="alpha/beta-Hydrolases"/>
    <property type="match status" value="1"/>
</dbReference>
<dbReference type="PROSITE" id="PS00122">
    <property type="entry name" value="CARBOXYLESTERASE_B_1"/>
    <property type="match status" value="1"/>
</dbReference>
<dbReference type="InterPro" id="IPR002018">
    <property type="entry name" value="CarbesteraseB"/>
</dbReference>
<sequence length="545" mass="56934">MLVSSAHPRKLLQRAAAVAAAALLVAGCGLDSHSEGATAGAPDAVTADPALVHTASGAVRGTVNPDLRFFGGIPYAAPPLGALRFRPPAPAPSWDGARDGAKPGARCIQDPKGDLEMGRNTSEDCLTLNVWTPPVRASGERRPVLVWLHGGGFINGSSSIYNSTRLTTRGDVVVVTVNYRLGALGFLAHPALGAGPDVGNYGLADQQAALRWVRDNISAFGGDPDKVTIAGESAGGMSVCDHLVAPDSAGLFRGAIIASGPCQAQGALPEATDASLAYAQAAGCGDPAVAADCLRSLPVDKLRKPVWYYGIGENMLSGPVAGTTLLPVDPMRAISDGAAARVPVMIGTTRDEFTLFVALQYLRAGKRFHADAYPRLLESTFGADAGAVTEHYPLDRYGGSAAVAYSTAVTDAAFACVADRIGDALAADAPVYGYEFADPAPPTPDPLRKLPFPVGASHSLDLRYIFNMGGAPPPTPPQVALSDQMIDYWSSFVRDGRPSADGAPEWPQLTGDEHDSRMSLRPDGSRLVTDYDQVHQCAFWGSLQH</sequence>
<evidence type="ECO:0000313" key="6">
    <source>
        <dbReference type="EMBL" id="TDK93632.1"/>
    </source>
</evidence>
<dbReference type="PROSITE" id="PS00941">
    <property type="entry name" value="CARBOXYLESTERASE_B_2"/>
    <property type="match status" value="1"/>
</dbReference>
<comment type="similarity">
    <text evidence="1 3">Belongs to the type-B carboxylesterase/lipase family.</text>
</comment>
<evidence type="ECO:0000256" key="1">
    <source>
        <dbReference type="ARBA" id="ARBA00005964"/>
    </source>
</evidence>